<gene>
    <name evidence="2" type="ORF">Taro_005392</name>
</gene>
<dbReference type="Gene3D" id="2.40.50.250">
    <property type="entry name" value="bipa protein"/>
    <property type="match status" value="1"/>
</dbReference>
<dbReference type="Proteomes" id="UP000652761">
    <property type="component" value="Unassembled WGS sequence"/>
</dbReference>
<protein>
    <recommendedName>
        <fullName evidence="1">TypA/BipA C-terminal domain-containing protein</fullName>
    </recommendedName>
</protein>
<evidence type="ECO:0000313" key="2">
    <source>
        <dbReference type="EMBL" id="MQL73053.1"/>
    </source>
</evidence>
<dbReference type="EMBL" id="NMUH01000151">
    <property type="protein sequence ID" value="MQL73053.1"/>
    <property type="molecule type" value="Genomic_DNA"/>
</dbReference>
<proteinExistence type="predicted"/>
<dbReference type="InterPro" id="IPR048876">
    <property type="entry name" value="BipA_C"/>
</dbReference>
<evidence type="ECO:0000313" key="3">
    <source>
        <dbReference type="Proteomes" id="UP000652761"/>
    </source>
</evidence>
<dbReference type="Pfam" id="PF21018">
    <property type="entry name" value="BipA_C"/>
    <property type="match status" value="1"/>
</dbReference>
<evidence type="ECO:0000259" key="1">
    <source>
        <dbReference type="Pfam" id="PF21018"/>
    </source>
</evidence>
<dbReference type="InterPro" id="IPR042116">
    <property type="entry name" value="TypA/BipA_C"/>
</dbReference>
<sequence>MRTGLGRIGSGSAIWTSLCYPVSVGNGTITSHALMSLEARGVLFVSPGMEVNPVRTKELTNVRAAAKDENVRLTPPRLMTLEEAIGYVA</sequence>
<keyword evidence="3" id="KW-1185">Reference proteome</keyword>
<reference evidence="2" key="1">
    <citation type="submission" date="2017-07" db="EMBL/GenBank/DDBJ databases">
        <title>Taro Niue Genome Assembly and Annotation.</title>
        <authorList>
            <person name="Atibalentja N."/>
            <person name="Keating K."/>
            <person name="Fields C.J."/>
        </authorList>
    </citation>
    <scope>NUCLEOTIDE SEQUENCE</scope>
    <source>
        <strain evidence="2">Niue_2</strain>
        <tissue evidence="2">Leaf</tissue>
    </source>
</reference>
<comment type="caution">
    <text evidence="2">The sequence shown here is derived from an EMBL/GenBank/DDBJ whole genome shotgun (WGS) entry which is preliminary data.</text>
</comment>
<name>A0A843TUF1_COLES</name>
<dbReference type="OrthoDB" id="364892at2759"/>
<accession>A0A843TUF1</accession>
<feature type="domain" description="TypA/BipA C-terminal" evidence="1">
    <location>
        <begin position="49"/>
        <end position="88"/>
    </location>
</feature>
<dbReference type="AlphaFoldDB" id="A0A843TUF1"/>
<organism evidence="2 3">
    <name type="scientific">Colocasia esculenta</name>
    <name type="common">Wild taro</name>
    <name type="synonym">Arum esculentum</name>
    <dbReference type="NCBI Taxonomy" id="4460"/>
    <lineage>
        <taxon>Eukaryota</taxon>
        <taxon>Viridiplantae</taxon>
        <taxon>Streptophyta</taxon>
        <taxon>Embryophyta</taxon>
        <taxon>Tracheophyta</taxon>
        <taxon>Spermatophyta</taxon>
        <taxon>Magnoliopsida</taxon>
        <taxon>Liliopsida</taxon>
        <taxon>Araceae</taxon>
        <taxon>Aroideae</taxon>
        <taxon>Colocasieae</taxon>
        <taxon>Colocasia</taxon>
    </lineage>
</organism>